<dbReference type="PANTHER" id="PTHR46796:SF13">
    <property type="entry name" value="HTH-TYPE TRANSCRIPTIONAL ACTIVATOR RHAS"/>
    <property type="match status" value="1"/>
</dbReference>
<feature type="region of interest" description="Disordered" evidence="4">
    <location>
        <begin position="87"/>
        <end position="107"/>
    </location>
</feature>
<evidence type="ECO:0000313" key="6">
    <source>
        <dbReference type="EMBL" id="UZJ33622.1"/>
    </source>
</evidence>
<evidence type="ECO:0000256" key="4">
    <source>
        <dbReference type="SAM" id="MobiDB-lite"/>
    </source>
</evidence>
<evidence type="ECO:0000256" key="1">
    <source>
        <dbReference type="ARBA" id="ARBA00023015"/>
    </source>
</evidence>
<dbReference type="Proteomes" id="UP001164959">
    <property type="component" value="Chromosome"/>
</dbReference>
<feature type="compositionally biased region" description="Low complexity" evidence="4">
    <location>
        <begin position="90"/>
        <end position="99"/>
    </location>
</feature>
<dbReference type="Pfam" id="PF12833">
    <property type="entry name" value="HTH_18"/>
    <property type="match status" value="1"/>
</dbReference>
<evidence type="ECO:0000256" key="2">
    <source>
        <dbReference type="ARBA" id="ARBA00023125"/>
    </source>
</evidence>
<name>A0ABY6PKC1_9ACTN</name>
<dbReference type="Gene3D" id="1.10.10.60">
    <property type="entry name" value="Homeodomain-like"/>
    <property type="match status" value="2"/>
</dbReference>
<feature type="region of interest" description="Disordered" evidence="4">
    <location>
        <begin position="291"/>
        <end position="312"/>
    </location>
</feature>
<organism evidence="6 7">
    <name type="scientific">Streptomyces endophytica</name>
    <dbReference type="NCBI Taxonomy" id="2991496"/>
    <lineage>
        <taxon>Bacteria</taxon>
        <taxon>Bacillati</taxon>
        <taxon>Actinomycetota</taxon>
        <taxon>Actinomycetes</taxon>
        <taxon>Kitasatosporales</taxon>
        <taxon>Streptomycetaceae</taxon>
        <taxon>Streptomyces</taxon>
    </lineage>
</organism>
<dbReference type="PROSITE" id="PS01124">
    <property type="entry name" value="HTH_ARAC_FAMILY_2"/>
    <property type="match status" value="1"/>
</dbReference>
<evidence type="ECO:0000259" key="5">
    <source>
        <dbReference type="PROSITE" id="PS01124"/>
    </source>
</evidence>
<reference evidence="6" key="1">
    <citation type="submission" date="2022-11" db="EMBL/GenBank/DDBJ databases">
        <title>Identification and genomic analyses of a novel endophytic actinobacterium Streptomyces endophytica sp. nov. with potential for biocontrol of Yam anthracnose.</title>
        <authorList>
            <person name="Huang X."/>
        </authorList>
    </citation>
    <scope>NUCLEOTIDE SEQUENCE</scope>
    <source>
        <strain evidence="6">HNM0140</strain>
    </source>
</reference>
<keyword evidence="2" id="KW-0238">DNA-binding</keyword>
<feature type="domain" description="HTH araC/xylS-type" evidence="5">
    <location>
        <begin position="200"/>
        <end position="298"/>
    </location>
</feature>
<keyword evidence="3" id="KW-0804">Transcription</keyword>
<accession>A0ABY6PKC1</accession>
<dbReference type="InterPro" id="IPR050204">
    <property type="entry name" value="AraC_XylS_family_regulators"/>
</dbReference>
<dbReference type="PANTHER" id="PTHR46796">
    <property type="entry name" value="HTH-TYPE TRANSCRIPTIONAL ACTIVATOR RHAS-RELATED"/>
    <property type="match status" value="1"/>
</dbReference>
<keyword evidence="1" id="KW-0805">Transcription regulation</keyword>
<protein>
    <submittedName>
        <fullName evidence="6">AraC family transcriptional regulator</fullName>
    </submittedName>
</protein>
<proteinExistence type="predicted"/>
<dbReference type="InterPro" id="IPR018060">
    <property type="entry name" value="HTH_AraC"/>
</dbReference>
<dbReference type="EMBL" id="CP110636">
    <property type="protein sequence ID" value="UZJ33622.1"/>
    <property type="molecule type" value="Genomic_DNA"/>
</dbReference>
<dbReference type="SMART" id="SM00342">
    <property type="entry name" value="HTH_ARAC"/>
    <property type="match status" value="1"/>
</dbReference>
<dbReference type="InterPro" id="IPR032783">
    <property type="entry name" value="AraC_lig"/>
</dbReference>
<evidence type="ECO:0000313" key="7">
    <source>
        <dbReference type="Proteomes" id="UP001164959"/>
    </source>
</evidence>
<keyword evidence="7" id="KW-1185">Reference proteome</keyword>
<sequence length="326" mass="35163">MDVLSDAITAMRAGRPHASRKQRHGAWGQRFPATTGVGFHAVLEGSCWVLPEDGSPPLRLTAGDLAFVHGIAHGLADDPGTPLVEVRQNPDGSWPSGPDTPDDGTPRTLTLCGAYRLNRNRPHPLLTCLPGVVRLPTHGRPLGAVLDLLRTETAHPRPGAEAAVCGLLDIALLYILRAWYEEHAKATNGWAVALRDLAIGRALSAIHHDPARPWTVEELGAVAGLSRAAFAKRFTALVGEPPLGYLTWWRLTLAGRLLREGDQPLRVIAQRTGYASEFAFAKAFKREYGTARDGTGRSRRCSSAPPAEPSRGHVRLRCHGCGSRPG</sequence>
<dbReference type="RefSeq" id="WP_265364791.1">
    <property type="nucleotide sequence ID" value="NZ_CP110636.1"/>
</dbReference>
<dbReference type="InterPro" id="IPR009057">
    <property type="entry name" value="Homeodomain-like_sf"/>
</dbReference>
<dbReference type="Pfam" id="PF12852">
    <property type="entry name" value="Cupin_6"/>
    <property type="match status" value="1"/>
</dbReference>
<evidence type="ECO:0000256" key="3">
    <source>
        <dbReference type="ARBA" id="ARBA00023163"/>
    </source>
</evidence>
<dbReference type="SUPFAM" id="SSF46689">
    <property type="entry name" value="Homeodomain-like"/>
    <property type="match status" value="2"/>
</dbReference>
<gene>
    <name evidence="6" type="ORF">OJ254_29275</name>
</gene>